<comment type="caution">
    <text evidence="2">The sequence shown here is derived from an EMBL/GenBank/DDBJ whole genome shotgun (WGS) entry which is preliminary data.</text>
</comment>
<evidence type="ECO:0000256" key="1">
    <source>
        <dbReference type="SAM" id="SignalP"/>
    </source>
</evidence>
<keyword evidence="1" id="KW-0732">Signal</keyword>
<accession>A0A2P4XGA1</accession>
<dbReference type="AlphaFoldDB" id="A0A2P4XGA1"/>
<gene>
    <name evidence="2" type="ORF">PHPALM_19876</name>
</gene>
<protein>
    <recommendedName>
        <fullName evidence="4">Secreted protein</fullName>
    </recommendedName>
</protein>
<keyword evidence="3" id="KW-1185">Reference proteome</keyword>
<organism evidence="2 3">
    <name type="scientific">Phytophthora palmivora</name>
    <dbReference type="NCBI Taxonomy" id="4796"/>
    <lineage>
        <taxon>Eukaryota</taxon>
        <taxon>Sar</taxon>
        <taxon>Stramenopiles</taxon>
        <taxon>Oomycota</taxon>
        <taxon>Peronosporomycetes</taxon>
        <taxon>Peronosporales</taxon>
        <taxon>Peronosporaceae</taxon>
        <taxon>Phytophthora</taxon>
    </lineage>
</organism>
<name>A0A2P4XGA1_9STRA</name>
<reference evidence="2 3" key="1">
    <citation type="journal article" date="2017" name="Genome Biol. Evol.">
        <title>Phytophthora megakarya and P. palmivora, closely related causal agents of cacao black pod rot, underwent increases in genome sizes and gene numbers by different mechanisms.</title>
        <authorList>
            <person name="Ali S.S."/>
            <person name="Shao J."/>
            <person name="Lary D.J."/>
            <person name="Kronmiller B."/>
            <person name="Shen D."/>
            <person name="Strem M.D."/>
            <person name="Amoako-Attah I."/>
            <person name="Akrofi A.Y."/>
            <person name="Begoude B.A."/>
            <person name="Ten Hoopen G.M."/>
            <person name="Coulibaly K."/>
            <person name="Kebe B.I."/>
            <person name="Melnick R.L."/>
            <person name="Guiltinan M.J."/>
            <person name="Tyler B.M."/>
            <person name="Meinhardt L.W."/>
            <person name="Bailey B.A."/>
        </authorList>
    </citation>
    <scope>NUCLEOTIDE SEQUENCE [LARGE SCALE GENOMIC DNA]</scope>
    <source>
        <strain evidence="3">sbr112.9</strain>
    </source>
</reference>
<evidence type="ECO:0000313" key="3">
    <source>
        <dbReference type="Proteomes" id="UP000237271"/>
    </source>
</evidence>
<proteinExistence type="predicted"/>
<evidence type="ECO:0008006" key="4">
    <source>
        <dbReference type="Google" id="ProtNLM"/>
    </source>
</evidence>
<evidence type="ECO:0000313" key="2">
    <source>
        <dbReference type="EMBL" id="POM64579.1"/>
    </source>
</evidence>
<dbReference type="Proteomes" id="UP000237271">
    <property type="component" value="Unassembled WGS sequence"/>
</dbReference>
<dbReference type="OrthoDB" id="118906at2759"/>
<dbReference type="EMBL" id="NCKW01011076">
    <property type="protein sequence ID" value="POM64579.1"/>
    <property type="molecule type" value="Genomic_DNA"/>
</dbReference>
<feature type="chain" id="PRO_5015155708" description="Secreted protein" evidence="1">
    <location>
        <begin position="28"/>
        <end position="104"/>
    </location>
</feature>
<sequence length="104" mass="11697">MPGCLWRWPLRFPCSLILSMPWGSLRGNPTTSSITFTAHALLFGTRSRRRVNRCARRAGRPQLCENTIRVNQIQFRLSGVETCLGLEHLLLVPAVVLCADAYSL</sequence>
<feature type="signal peptide" evidence="1">
    <location>
        <begin position="1"/>
        <end position="27"/>
    </location>
</feature>